<evidence type="ECO:0008006" key="6">
    <source>
        <dbReference type="Google" id="ProtNLM"/>
    </source>
</evidence>
<dbReference type="PANTHER" id="PTHR47331">
    <property type="entry name" value="PHD-TYPE DOMAIN-CONTAINING PROTEIN"/>
    <property type="match status" value="1"/>
</dbReference>
<keyword evidence="5" id="KW-1185">Reference proteome</keyword>
<evidence type="ECO:0000259" key="3">
    <source>
        <dbReference type="PROSITE" id="PS51304"/>
    </source>
</evidence>
<gene>
    <name evidence="4" type="ORF">JTE90_001688</name>
</gene>
<dbReference type="InterPro" id="IPR012337">
    <property type="entry name" value="RNaseH-like_sf"/>
</dbReference>
<dbReference type="EMBL" id="JAFNEN010001469">
    <property type="protein sequence ID" value="KAG8173853.1"/>
    <property type="molecule type" value="Genomic_DNA"/>
</dbReference>
<name>A0AAV6TQD3_9ARAC</name>
<dbReference type="Pfam" id="PF00337">
    <property type="entry name" value="Gal-bind_lectin"/>
    <property type="match status" value="1"/>
</dbReference>
<dbReference type="InterPro" id="IPR001584">
    <property type="entry name" value="Integrase_cat-core"/>
</dbReference>
<dbReference type="Pfam" id="PF05380">
    <property type="entry name" value="Peptidase_A17"/>
    <property type="match status" value="1"/>
</dbReference>
<keyword evidence="1" id="KW-0430">Lectin</keyword>
<protein>
    <recommendedName>
        <fullName evidence="6">Galectin</fullName>
    </recommendedName>
</protein>
<dbReference type="GO" id="GO:0003676">
    <property type="term" value="F:nucleic acid binding"/>
    <property type="evidence" value="ECO:0007669"/>
    <property type="project" value="InterPro"/>
</dbReference>
<proteinExistence type="predicted"/>
<dbReference type="PROSITE" id="PS50994">
    <property type="entry name" value="INTEGRASE"/>
    <property type="match status" value="1"/>
</dbReference>
<feature type="domain" description="Galectin" evidence="3">
    <location>
        <begin position="93"/>
        <end position="224"/>
    </location>
</feature>
<dbReference type="Proteomes" id="UP000827092">
    <property type="component" value="Unassembled WGS sequence"/>
</dbReference>
<dbReference type="InterPro" id="IPR036397">
    <property type="entry name" value="RNaseH_sf"/>
</dbReference>
<dbReference type="CDD" id="cd00070">
    <property type="entry name" value="GLECT"/>
    <property type="match status" value="1"/>
</dbReference>
<dbReference type="Gene3D" id="2.60.120.200">
    <property type="match status" value="1"/>
</dbReference>
<dbReference type="GO" id="GO:0015074">
    <property type="term" value="P:DNA integration"/>
    <property type="evidence" value="ECO:0007669"/>
    <property type="project" value="InterPro"/>
</dbReference>
<sequence length="910" mass="103804">MYVMIQHILESMPLLAHDKKTRSLRAAFLLPHKTADYQSRHRPFAVAGADNMSSQVVRPVFGEIKKMGTNVNINIQPYYPNPDNVVYPKILPYNGSIPGGLHEGKLIEVKGTVPYGADWFSINLLTGFDSIMSDRPLHISVRFDGRVAVRNHQEMNEWGPEERSGPFPFQMGHEFKLMILVENTSYRIAVNSQHCWEFVHRIPIERVSNIYIEGSVEIERIEFVDKLNPYQPGICGMLPDQPDYKVFITPGIPTNPSYPGTCYIPPTDPGYPQPGYIQPEVSNLAPVFNPILQGVWRQENIPYKDITQVLGVKWDTDSDVFQIDVLAKIVEASREPVTKRILLKLMSKFYDPLGLFAPVAVVVKILFQDTWLSGIHWDELLPPAVAQQWHKWLNELQCLNDIRIPRWIGFSENSDTTIHVFCDASERAYGACLYSRQTVDSSTSVSLICSRNKLAPVKKVTLPRLELLAALLGARLLQYLCKETNMNSYTAILWSDSTVALSWIKGDPNRWKTFVCNRTTEILQHTTPAQWRHCPGTDNPADHLTRGTFPSQLLSLESWWQGPKWLTDVPENWPIKDLSYHPLVEVETRKTESQSFYVATTEPIIDMSRYSSYTKLLRVTAWILRFVHNCKSQQRVSSDLTSDEFERAKTYWIRTVQQQCFAAEIEAAKNAKPLPAKSKISRFNPFLKDNILRLGGRLQFANISTETKHPILLDGSHPFVKLLIRYTHVRLHHMGVRIVLSELRSNFWILRGRQAIKNALHNCLPCKIARAKCDKQVEAPLPADRLTPCKPFDTTGIDFAGPVYVRGANVPKKSYIALFTCSTTRALHIELVSDLTTDTFLMALQRFVGRRGLPHTIYTDNATTFQAANKELIALWNSLSSTNAQQFYAGNGIRWKFIVPRAAWWGGWWE</sequence>
<feature type="domain" description="Integrase catalytic" evidence="2">
    <location>
        <begin position="787"/>
        <end position="910"/>
    </location>
</feature>
<evidence type="ECO:0000259" key="2">
    <source>
        <dbReference type="PROSITE" id="PS50994"/>
    </source>
</evidence>
<dbReference type="SMART" id="SM00276">
    <property type="entry name" value="GLECT"/>
    <property type="match status" value="1"/>
</dbReference>
<dbReference type="InterPro" id="IPR008042">
    <property type="entry name" value="Retrotrans_Pao"/>
</dbReference>
<dbReference type="Gene3D" id="3.30.420.10">
    <property type="entry name" value="Ribonuclease H-like superfamily/Ribonuclease H"/>
    <property type="match status" value="2"/>
</dbReference>
<dbReference type="PROSITE" id="PS51304">
    <property type="entry name" value="GALECTIN"/>
    <property type="match status" value="1"/>
</dbReference>
<dbReference type="GO" id="GO:0030246">
    <property type="term" value="F:carbohydrate binding"/>
    <property type="evidence" value="ECO:0007669"/>
    <property type="project" value="UniProtKB-KW"/>
</dbReference>
<comment type="caution">
    <text evidence="4">The sequence shown here is derived from an EMBL/GenBank/DDBJ whole genome shotgun (WGS) entry which is preliminary data.</text>
</comment>
<dbReference type="InterPro" id="IPR013320">
    <property type="entry name" value="ConA-like_dom_sf"/>
</dbReference>
<evidence type="ECO:0000256" key="1">
    <source>
        <dbReference type="ARBA" id="ARBA00022734"/>
    </source>
</evidence>
<organism evidence="4 5">
    <name type="scientific">Oedothorax gibbosus</name>
    <dbReference type="NCBI Taxonomy" id="931172"/>
    <lineage>
        <taxon>Eukaryota</taxon>
        <taxon>Metazoa</taxon>
        <taxon>Ecdysozoa</taxon>
        <taxon>Arthropoda</taxon>
        <taxon>Chelicerata</taxon>
        <taxon>Arachnida</taxon>
        <taxon>Araneae</taxon>
        <taxon>Araneomorphae</taxon>
        <taxon>Entelegynae</taxon>
        <taxon>Araneoidea</taxon>
        <taxon>Linyphiidae</taxon>
        <taxon>Erigoninae</taxon>
        <taxon>Oedothorax</taxon>
    </lineage>
</organism>
<dbReference type="InterPro" id="IPR001079">
    <property type="entry name" value="Galectin_CRD"/>
</dbReference>
<accession>A0AAV6TQD3</accession>
<feature type="non-terminal residue" evidence="4">
    <location>
        <position position="910"/>
    </location>
</feature>
<dbReference type="SUPFAM" id="SSF53098">
    <property type="entry name" value="Ribonuclease H-like"/>
    <property type="match status" value="2"/>
</dbReference>
<dbReference type="SUPFAM" id="SSF49899">
    <property type="entry name" value="Concanavalin A-like lectins/glucanases"/>
    <property type="match status" value="1"/>
</dbReference>
<dbReference type="AlphaFoldDB" id="A0AAV6TQD3"/>
<evidence type="ECO:0000313" key="4">
    <source>
        <dbReference type="EMBL" id="KAG8173853.1"/>
    </source>
</evidence>
<dbReference type="InterPro" id="IPR041588">
    <property type="entry name" value="Integrase_H2C2"/>
</dbReference>
<reference evidence="4 5" key="1">
    <citation type="journal article" date="2022" name="Nat. Ecol. Evol.">
        <title>A masculinizing supergene underlies an exaggerated male reproductive morph in a spider.</title>
        <authorList>
            <person name="Hendrickx F."/>
            <person name="De Corte Z."/>
            <person name="Sonet G."/>
            <person name="Van Belleghem S.M."/>
            <person name="Kostlbacher S."/>
            <person name="Vangestel C."/>
        </authorList>
    </citation>
    <scope>NUCLEOTIDE SEQUENCE [LARGE SCALE GENOMIC DNA]</scope>
    <source>
        <strain evidence="4">W744_W776</strain>
    </source>
</reference>
<dbReference type="SMART" id="SM00908">
    <property type="entry name" value="Gal-bind_lectin"/>
    <property type="match status" value="1"/>
</dbReference>
<dbReference type="Pfam" id="PF17921">
    <property type="entry name" value="Integrase_H2C2"/>
    <property type="match status" value="1"/>
</dbReference>
<evidence type="ECO:0000313" key="5">
    <source>
        <dbReference type="Proteomes" id="UP000827092"/>
    </source>
</evidence>